<dbReference type="PANTHER" id="PTHR22906:SF43">
    <property type="entry name" value="PROPERDIN"/>
    <property type="match status" value="1"/>
</dbReference>
<dbReference type="PROSITE" id="PS50940">
    <property type="entry name" value="CHIT_BIND_II"/>
    <property type="match status" value="1"/>
</dbReference>
<dbReference type="SMART" id="SM00209">
    <property type="entry name" value="TSP1"/>
    <property type="match status" value="12"/>
</dbReference>
<dbReference type="SUPFAM" id="SSF57625">
    <property type="entry name" value="Invertebrate chitin-binding proteins"/>
    <property type="match status" value="1"/>
</dbReference>
<accession>A0ABD3UTJ1</accession>
<dbReference type="PROSITE" id="PS50092">
    <property type="entry name" value="TSP1"/>
    <property type="match status" value="11"/>
</dbReference>
<dbReference type="SUPFAM" id="SSF82895">
    <property type="entry name" value="TSP-1 type 1 repeat"/>
    <property type="match status" value="10"/>
</dbReference>
<reference evidence="8 9" key="1">
    <citation type="submission" date="2024-11" db="EMBL/GenBank/DDBJ databases">
        <title>Chromosome-level genome assembly of the freshwater bivalve Anodonta woodiana.</title>
        <authorList>
            <person name="Chen X."/>
        </authorList>
    </citation>
    <scope>NUCLEOTIDE SEQUENCE [LARGE SCALE GENOMIC DNA]</scope>
    <source>
        <strain evidence="8">MN2024</strain>
        <tissue evidence="8">Gills</tissue>
    </source>
</reference>
<evidence type="ECO:0000256" key="6">
    <source>
        <dbReference type="SAM" id="SignalP"/>
    </source>
</evidence>
<dbReference type="InterPro" id="IPR000884">
    <property type="entry name" value="TSP1_rpt"/>
</dbReference>
<keyword evidence="9" id="KW-1185">Reference proteome</keyword>
<gene>
    <name evidence="8" type="ORF">ACJMK2_015763</name>
</gene>
<evidence type="ECO:0000313" key="9">
    <source>
        <dbReference type="Proteomes" id="UP001634394"/>
    </source>
</evidence>
<dbReference type="InterPro" id="IPR002557">
    <property type="entry name" value="Chitin-bd_dom"/>
</dbReference>
<dbReference type="InterPro" id="IPR036383">
    <property type="entry name" value="TSP1_rpt_sf"/>
</dbReference>
<dbReference type="EMBL" id="JBJQND010000015">
    <property type="protein sequence ID" value="KAL3852076.1"/>
    <property type="molecule type" value="Genomic_DNA"/>
</dbReference>
<evidence type="ECO:0000313" key="8">
    <source>
        <dbReference type="EMBL" id="KAL3852076.1"/>
    </source>
</evidence>
<keyword evidence="2" id="KW-0964">Secreted</keyword>
<dbReference type="FunFam" id="2.20.100.10:FF:000001">
    <property type="entry name" value="semaphorin-5A isoform X1"/>
    <property type="match status" value="2"/>
</dbReference>
<dbReference type="Pfam" id="PF00090">
    <property type="entry name" value="TSP_1"/>
    <property type="match status" value="11"/>
</dbReference>
<keyword evidence="3 6" id="KW-0732">Signal</keyword>
<dbReference type="InterPro" id="IPR052065">
    <property type="entry name" value="Compl_asym_regulator"/>
</dbReference>
<keyword evidence="4" id="KW-0677">Repeat</keyword>
<feature type="domain" description="Chitin-binding type-2" evidence="7">
    <location>
        <begin position="921"/>
        <end position="967"/>
    </location>
</feature>
<keyword evidence="5" id="KW-1015">Disulfide bond</keyword>
<dbReference type="Proteomes" id="UP001634394">
    <property type="component" value="Unassembled WGS sequence"/>
</dbReference>
<proteinExistence type="predicted"/>
<name>A0ABD3UTJ1_SINWO</name>
<evidence type="ECO:0000256" key="5">
    <source>
        <dbReference type="ARBA" id="ARBA00023157"/>
    </source>
</evidence>
<feature type="chain" id="PRO_5044863562" description="Chitin-binding type-2 domain-containing protein" evidence="6">
    <location>
        <begin position="25"/>
        <end position="972"/>
    </location>
</feature>
<evidence type="ECO:0000256" key="4">
    <source>
        <dbReference type="ARBA" id="ARBA00022737"/>
    </source>
</evidence>
<dbReference type="PANTHER" id="PTHR22906">
    <property type="entry name" value="PROPERDIN"/>
    <property type="match status" value="1"/>
</dbReference>
<feature type="signal peptide" evidence="6">
    <location>
        <begin position="1"/>
        <end position="24"/>
    </location>
</feature>
<comment type="subcellular location">
    <subcellularLocation>
        <location evidence="1">Secreted</location>
    </subcellularLocation>
</comment>
<evidence type="ECO:0000256" key="2">
    <source>
        <dbReference type="ARBA" id="ARBA00022525"/>
    </source>
</evidence>
<dbReference type="Gene3D" id="2.20.100.10">
    <property type="entry name" value="Thrombospondin type-1 (TSP1) repeat"/>
    <property type="match status" value="12"/>
</dbReference>
<dbReference type="SMART" id="SM00494">
    <property type="entry name" value="ChtBD2"/>
    <property type="match status" value="1"/>
</dbReference>
<protein>
    <recommendedName>
        <fullName evidence="7">Chitin-binding type-2 domain-containing protein</fullName>
    </recommendedName>
</protein>
<comment type="caution">
    <text evidence="8">The sequence shown here is derived from an EMBL/GenBank/DDBJ whole genome shotgun (WGS) entry which is preliminary data.</text>
</comment>
<evidence type="ECO:0000259" key="7">
    <source>
        <dbReference type="PROSITE" id="PS50940"/>
    </source>
</evidence>
<evidence type="ECO:0000256" key="3">
    <source>
        <dbReference type="ARBA" id="ARBA00022729"/>
    </source>
</evidence>
<sequence length="972" mass="105381">MNRSTKIALIYLAVCTVLLYKAYGEEFSYTDVCSQQKSYYETCLLGNYSYRCLKYRSYNYTCNKTSSCTYSLRSCGECSVSCGNGTQSCSYECRNGSLCVLPEKIKTRCCNTHTCPVVNGGWGLWTRWSSDCDCSVTCANRTSMKVRTRFCNNPAPENDGALCVGASTEYQSFPCSSAPCPVDGKWSAWNVWTQYGACTVTCDKGIQVQTRNRTCTNPECGGRQCNGPSVDYQTSECYTQPCSIDGNWGPWNCWTAITSCSVTCETGVRNETRSRTCSYPTPQYGGRQCNGISTEFQTSACYTKPCPIDGNWGAWNGWSSNAPCSVTCGGGNDIQTRNRSCTDPPPQNGGRQCSGTSTESQTVPCCSNECPQDGGWNAWNSWTVQGDCSVTCNEGLQVQTRNRVCTNPIPKYGGKPCNGTSVESQPIKCTGPPCPIDGNWGPWNCWASNATCSATCGSGFKIETRSRICSNPSPQYGGTQCNGASTEYQTRPCNIKPCPIDGNWGDWNGWTSNAQCSVTCGGGNDMQTRNRSCTNPPPQNGGRDCIGTSTGSQTVPCCSQGCPQDGSWSTWTNWNQQGACSITCGDGVQARTRNRVCTYSNPQYGGRPCNGSSVESQPINCTGTPCPVDGNWGAWNSWTSNTCSVTCGTGVRTDTRIRTCSNPAPQYGGRQCNGTSTECQTVLCNNPVCVIDGGWSAWTCWTSVQCNNTCNECNEILTRKRNCTNPVPQNGGRQCNGTSDELKTIPCGRNGTCPIVDGGWSGWCDWITDSDCSATCGGGTKPQRRTRTCTDKSPRNGGKECIGLSAESRIVRCNPDPCPPVDGRWGPWNPWTYSNWNVDCYNGKQTRTRTRLCNRPAPQNCGKPCNGSSEESELNQCNKDTCPLECAMSSETAAICGTPSSASTKIIMSLGNGGSRCNPSNCTCAEITHGYVRHPTDCTKFIQCAWNVPFVESCPIGTYWDQSLKECRRGTC</sequence>
<organism evidence="8 9">
    <name type="scientific">Sinanodonta woodiana</name>
    <name type="common">Chinese pond mussel</name>
    <name type="synonym">Anodonta woodiana</name>
    <dbReference type="NCBI Taxonomy" id="1069815"/>
    <lineage>
        <taxon>Eukaryota</taxon>
        <taxon>Metazoa</taxon>
        <taxon>Spiralia</taxon>
        <taxon>Lophotrochozoa</taxon>
        <taxon>Mollusca</taxon>
        <taxon>Bivalvia</taxon>
        <taxon>Autobranchia</taxon>
        <taxon>Heteroconchia</taxon>
        <taxon>Palaeoheterodonta</taxon>
        <taxon>Unionida</taxon>
        <taxon>Unionoidea</taxon>
        <taxon>Unionidae</taxon>
        <taxon>Unioninae</taxon>
        <taxon>Sinanodonta</taxon>
    </lineage>
</organism>
<dbReference type="InterPro" id="IPR036508">
    <property type="entry name" value="Chitin-bd_dom_sf"/>
</dbReference>
<evidence type="ECO:0000256" key="1">
    <source>
        <dbReference type="ARBA" id="ARBA00004613"/>
    </source>
</evidence>
<dbReference type="AlphaFoldDB" id="A0ABD3UTJ1"/>